<comment type="caution">
    <text evidence="1">The sequence shown here is derived from an EMBL/GenBank/DDBJ whole genome shotgun (WGS) entry which is preliminary data.</text>
</comment>
<accession>A0ABQ7BB54</accession>
<name>A0ABQ7BB54_BRACR</name>
<dbReference type="EMBL" id="QGKV02001507">
    <property type="protein sequence ID" value="KAF3529448.1"/>
    <property type="molecule type" value="Genomic_DNA"/>
</dbReference>
<keyword evidence="2" id="KW-1185">Reference proteome</keyword>
<reference evidence="1 2" key="1">
    <citation type="journal article" date="2020" name="BMC Genomics">
        <title>Intraspecific diversification of the crop wild relative Brassica cretica Lam. using demographic model selection.</title>
        <authorList>
            <person name="Kioukis A."/>
            <person name="Michalopoulou V.A."/>
            <person name="Briers L."/>
            <person name="Pirintsos S."/>
            <person name="Studholme D.J."/>
            <person name="Pavlidis P."/>
            <person name="Sarris P.F."/>
        </authorList>
    </citation>
    <scope>NUCLEOTIDE SEQUENCE [LARGE SCALE GENOMIC DNA]</scope>
    <source>
        <strain evidence="2">cv. PFS-1207/04</strain>
    </source>
</reference>
<sequence length="139" mass="14955">MAENLACGETSDPWITDNNDDINCGSGFISADCDGDKSIPIGFSAIFSQRRNSQRDLGARALYTSSTTSAITDIAVVLPCFHIVSATQVVILCSPLRSSPNRSSKAPASNVQVERWNNNTIMECNNCVLPCVGKHTEKT</sequence>
<dbReference type="Proteomes" id="UP000266723">
    <property type="component" value="Unassembled WGS sequence"/>
</dbReference>
<evidence type="ECO:0000313" key="1">
    <source>
        <dbReference type="EMBL" id="KAF3529448.1"/>
    </source>
</evidence>
<organism evidence="1 2">
    <name type="scientific">Brassica cretica</name>
    <name type="common">Mustard</name>
    <dbReference type="NCBI Taxonomy" id="69181"/>
    <lineage>
        <taxon>Eukaryota</taxon>
        <taxon>Viridiplantae</taxon>
        <taxon>Streptophyta</taxon>
        <taxon>Embryophyta</taxon>
        <taxon>Tracheophyta</taxon>
        <taxon>Spermatophyta</taxon>
        <taxon>Magnoliopsida</taxon>
        <taxon>eudicotyledons</taxon>
        <taxon>Gunneridae</taxon>
        <taxon>Pentapetalae</taxon>
        <taxon>rosids</taxon>
        <taxon>malvids</taxon>
        <taxon>Brassicales</taxon>
        <taxon>Brassicaceae</taxon>
        <taxon>Brassiceae</taxon>
        <taxon>Brassica</taxon>
    </lineage>
</organism>
<proteinExistence type="predicted"/>
<protein>
    <submittedName>
        <fullName evidence="1">Uncharacterized protein</fullName>
    </submittedName>
</protein>
<evidence type="ECO:0000313" key="2">
    <source>
        <dbReference type="Proteomes" id="UP000266723"/>
    </source>
</evidence>
<gene>
    <name evidence="1" type="ORF">DY000_02043772</name>
</gene>